<gene>
    <name evidence="1" type="ORF">LSAT_V11C100029900</name>
</gene>
<dbReference type="OrthoDB" id="1919713at2759"/>
<dbReference type="EMBL" id="NBSK02000001">
    <property type="protein sequence ID" value="KAJ0225784.1"/>
    <property type="molecule type" value="Genomic_DNA"/>
</dbReference>
<comment type="caution">
    <text evidence="1">The sequence shown here is derived from an EMBL/GenBank/DDBJ whole genome shotgun (WGS) entry which is preliminary data.</text>
</comment>
<dbReference type="Pfam" id="PF14559">
    <property type="entry name" value="TPR_19"/>
    <property type="match status" value="1"/>
</dbReference>
<sequence>MLHTEPSLSVYADEDMLLDNRKGELKVKVGNDEFSFAENMGLSVENHENDPLNGFKKLGILQNEEQIEPVCINGTERFDESGDVVENYKRMLDEDPSNPVLLKNYAHFLQLNGDVNGAEEYYFRATMADPKDGEILMQYAKLIWELHRDQDRASGYFQSAVHAAPENSDVLAAYARFLWEIDENEEKDEATTFGVGVNDLERYYKTMVNESCCDPLLLTNYARFLQQTKGDLEGAEKYYSRAIQANPDDSEAVSQYAQLVWELHRDQHKANAYFEQSVKLTPSNSDVLAAYAKFLWEANMED</sequence>
<name>A0A9R1XWY5_LACSA</name>
<dbReference type="InterPro" id="IPR003107">
    <property type="entry name" value="HAT"/>
</dbReference>
<dbReference type="Proteomes" id="UP000235145">
    <property type="component" value="Unassembled WGS sequence"/>
</dbReference>
<dbReference type="SMART" id="SM00386">
    <property type="entry name" value="HAT"/>
    <property type="match status" value="4"/>
</dbReference>
<dbReference type="AlphaFoldDB" id="A0A9R1XWY5"/>
<dbReference type="GO" id="GO:0006396">
    <property type="term" value="P:RNA processing"/>
    <property type="evidence" value="ECO:0007669"/>
    <property type="project" value="InterPro"/>
</dbReference>
<accession>A0A9R1XWY5</accession>
<dbReference type="Pfam" id="PF13181">
    <property type="entry name" value="TPR_8"/>
    <property type="match status" value="1"/>
</dbReference>
<dbReference type="PANTHER" id="PTHR26312:SF217">
    <property type="entry name" value="N-ACETYLGLUCOSAMINE TRANSFERASE, OGT PROTEIN, PUTATIVE-RELATED"/>
    <property type="match status" value="1"/>
</dbReference>
<evidence type="ECO:0008006" key="3">
    <source>
        <dbReference type="Google" id="ProtNLM"/>
    </source>
</evidence>
<keyword evidence="2" id="KW-1185">Reference proteome</keyword>
<dbReference type="Gene3D" id="1.25.40.10">
    <property type="entry name" value="Tetratricopeptide repeat domain"/>
    <property type="match status" value="2"/>
</dbReference>
<protein>
    <recommendedName>
        <fullName evidence="3">Suppressor of forked domain-containing protein</fullName>
    </recommendedName>
</protein>
<dbReference type="PANTHER" id="PTHR26312">
    <property type="entry name" value="TETRATRICOPEPTIDE REPEAT PROTEIN 5"/>
    <property type="match status" value="1"/>
</dbReference>
<dbReference type="InterPro" id="IPR019734">
    <property type="entry name" value="TPR_rpt"/>
</dbReference>
<dbReference type="SUPFAM" id="SSF48452">
    <property type="entry name" value="TPR-like"/>
    <property type="match status" value="1"/>
</dbReference>
<evidence type="ECO:0000313" key="1">
    <source>
        <dbReference type="EMBL" id="KAJ0225784.1"/>
    </source>
</evidence>
<evidence type="ECO:0000313" key="2">
    <source>
        <dbReference type="Proteomes" id="UP000235145"/>
    </source>
</evidence>
<proteinExistence type="predicted"/>
<reference evidence="1 2" key="1">
    <citation type="journal article" date="2017" name="Nat. Commun.">
        <title>Genome assembly with in vitro proximity ligation data and whole-genome triplication in lettuce.</title>
        <authorList>
            <person name="Reyes-Chin-Wo S."/>
            <person name="Wang Z."/>
            <person name="Yang X."/>
            <person name="Kozik A."/>
            <person name="Arikit S."/>
            <person name="Song C."/>
            <person name="Xia L."/>
            <person name="Froenicke L."/>
            <person name="Lavelle D.O."/>
            <person name="Truco M.J."/>
            <person name="Xia R."/>
            <person name="Zhu S."/>
            <person name="Xu C."/>
            <person name="Xu H."/>
            <person name="Xu X."/>
            <person name="Cox K."/>
            <person name="Korf I."/>
            <person name="Meyers B.C."/>
            <person name="Michelmore R.W."/>
        </authorList>
    </citation>
    <scope>NUCLEOTIDE SEQUENCE [LARGE SCALE GENOMIC DNA]</scope>
    <source>
        <strain evidence="2">cv. Salinas</strain>
        <tissue evidence="1">Seedlings</tissue>
    </source>
</reference>
<organism evidence="1 2">
    <name type="scientific">Lactuca sativa</name>
    <name type="common">Garden lettuce</name>
    <dbReference type="NCBI Taxonomy" id="4236"/>
    <lineage>
        <taxon>Eukaryota</taxon>
        <taxon>Viridiplantae</taxon>
        <taxon>Streptophyta</taxon>
        <taxon>Embryophyta</taxon>
        <taxon>Tracheophyta</taxon>
        <taxon>Spermatophyta</taxon>
        <taxon>Magnoliopsida</taxon>
        <taxon>eudicotyledons</taxon>
        <taxon>Gunneridae</taxon>
        <taxon>Pentapetalae</taxon>
        <taxon>asterids</taxon>
        <taxon>campanulids</taxon>
        <taxon>Asterales</taxon>
        <taxon>Asteraceae</taxon>
        <taxon>Cichorioideae</taxon>
        <taxon>Cichorieae</taxon>
        <taxon>Lactucinae</taxon>
        <taxon>Lactuca</taxon>
    </lineage>
</organism>
<dbReference type="Gramene" id="rna-gnl|WGS:NBSK|LSAT_1X75580_mrna">
    <property type="protein sequence ID" value="cds-PLY70585.1"/>
    <property type="gene ID" value="gene-LSAT_1X75580"/>
</dbReference>
<dbReference type="InterPro" id="IPR011990">
    <property type="entry name" value="TPR-like_helical_dom_sf"/>
</dbReference>